<proteinExistence type="predicted"/>
<dbReference type="Proteomes" id="UP000320799">
    <property type="component" value="Segment"/>
</dbReference>
<accession>A0A514CSN3</accession>
<dbReference type="RefSeq" id="YP_009903664.1">
    <property type="nucleotide sequence ID" value="NC_049849.1"/>
</dbReference>
<dbReference type="EMBL" id="MN094788">
    <property type="protein sequence ID" value="QDH83483.1"/>
    <property type="molecule type" value="Genomic_DNA"/>
</dbReference>
<sequence>MKLHEKLGITPKELVSSFDYLFRFIDNKTFKAQVNDGFNVKKRIDACGYMLKNCKLYAYAWHCHKQGLITRPKAAEFEIEECDVAMLRKLDLSRIPAHFQPFALREFDAYLAEFLTSSDLSSVLGKFITKKMTFLIKSYGQTREALKSAMVEAAIYNIYRCFPYYDSYLHFCNIGKGASEKYGHSLIKHFTAKKNQVLQKNADGTHESRMVPIAAVEHMLESPNETKQTIKDVLEGIKLKPRVRLFFQLMAGEHDQGFSEYLGVNNSDAADTMKYSHYRARVQKYLGVTHTQVNNLLERLRNKVNGNA</sequence>
<keyword evidence="2" id="KW-1185">Reference proteome</keyword>
<evidence type="ECO:0000313" key="2">
    <source>
        <dbReference type="Proteomes" id="UP000320799"/>
    </source>
</evidence>
<evidence type="ECO:0000313" key="1">
    <source>
        <dbReference type="EMBL" id="QDH83483.1"/>
    </source>
</evidence>
<dbReference type="GeneID" id="56135940"/>
<protein>
    <submittedName>
        <fullName evidence="1">Uncharacterized protein</fullName>
    </submittedName>
</protein>
<organism evidence="1 2">
    <name type="scientific">Achromobacter phage Motura</name>
    <dbReference type="NCBI Taxonomy" id="2591403"/>
    <lineage>
        <taxon>Viruses</taxon>
        <taxon>Duplodnaviria</taxon>
        <taxon>Heunggongvirae</taxon>
        <taxon>Uroviricota</taxon>
        <taxon>Caudoviricetes</taxon>
        <taxon>Moturavirus</taxon>
        <taxon>Moturavirus motura</taxon>
    </lineage>
</organism>
<dbReference type="KEGG" id="vg:56135940"/>
<reference evidence="1 2" key="1">
    <citation type="submission" date="2019-06" db="EMBL/GenBank/DDBJ databases">
        <authorList>
            <person name="Kincaid V.D."/>
            <person name="Fuller A."/>
            <person name="Hodges K."/>
            <person name="Bansal M."/>
            <person name="Essig J."/>
            <person name="Johnson A."/>
        </authorList>
    </citation>
    <scope>NUCLEOTIDE SEQUENCE [LARGE SCALE GENOMIC DNA]</scope>
</reference>
<name>A0A514CSN3_9CAUD</name>